<name>A0A5J5DSJ4_9BIFI</name>
<keyword evidence="1" id="KW-0472">Membrane</keyword>
<dbReference type="EMBL" id="RZOA01000023">
    <property type="protein sequence ID" value="KAA8821843.1"/>
    <property type="molecule type" value="Genomic_DNA"/>
</dbReference>
<dbReference type="Gene3D" id="1.20.1250.20">
    <property type="entry name" value="MFS general substrate transporter like domains"/>
    <property type="match status" value="1"/>
</dbReference>
<gene>
    <name evidence="3" type="ORF">EM848_09960</name>
    <name evidence="2" type="ORF">EMO90_11185</name>
</gene>
<accession>A0A5J5DSJ4</accession>
<keyword evidence="5" id="KW-1185">Reference proteome</keyword>
<keyword evidence="1" id="KW-1133">Transmembrane helix</keyword>
<feature type="transmembrane region" description="Helical" evidence="1">
    <location>
        <begin position="84"/>
        <end position="108"/>
    </location>
</feature>
<proteinExistence type="predicted"/>
<evidence type="ECO:0000313" key="5">
    <source>
        <dbReference type="Proteomes" id="UP000374630"/>
    </source>
</evidence>
<evidence type="ECO:0000313" key="4">
    <source>
        <dbReference type="Proteomes" id="UP000345527"/>
    </source>
</evidence>
<dbReference type="EMBL" id="RZNZ01000020">
    <property type="protein sequence ID" value="KAA8816792.1"/>
    <property type="molecule type" value="Genomic_DNA"/>
</dbReference>
<evidence type="ECO:0000256" key="1">
    <source>
        <dbReference type="SAM" id="Phobius"/>
    </source>
</evidence>
<evidence type="ECO:0000313" key="2">
    <source>
        <dbReference type="EMBL" id="KAA8816792.1"/>
    </source>
</evidence>
<keyword evidence="1" id="KW-0812">Transmembrane</keyword>
<comment type="caution">
    <text evidence="3">The sequence shown here is derived from an EMBL/GenBank/DDBJ whole genome shotgun (WGS) entry which is preliminary data.</text>
</comment>
<evidence type="ECO:0000313" key="3">
    <source>
        <dbReference type="EMBL" id="KAA8821843.1"/>
    </source>
</evidence>
<dbReference type="SUPFAM" id="SSF103473">
    <property type="entry name" value="MFS general substrate transporter"/>
    <property type="match status" value="1"/>
</dbReference>
<sequence length="200" mass="21443">MALMFAGFSVFSAGLINAQHSIAAPSEWIPILVRILLIAGQAMAGLGLSAGQPAMLTWAMSTVPAEHSGAGSSLLTVFHQFGSIIGVGLFGSFLIAALIIAITTAAVAGRSRTADLAPPMTARNDSAERLVRFRSIFEPKNEPNVPRCEFPAASVTIPALPLPWWAVVWHESDRYADRRRTGRPACANRRNGEFAIFVKE</sequence>
<evidence type="ECO:0008006" key="6">
    <source>
        <dbReference type="Google" id="ProtNLM"/>
    </source>
</evidence>
<dbReference type="InterPro" id="IPR036259">
    <property type="entry name" value="MFS_trans_sf"/>
</dbReference>
<dbReference type="RefSeq" id="WP_150354776.1">
    <property type="nucleotide sequence ID" value="NZ_RZNZ01000020.1"/>
</dbReference>
<dbReference type="AlphaFoldDB" id="A0A5J5DSJ4"/>
<protein>
    <recommendedName>
        <fullName evidence="6">MFS transporter</fullName>
    </recommendedName>
</protein>
<dbReference type="Proteomes" id="UP000374630">
    <property type="component" value="Unassembled WGS sequence"/>
</dbReference>
<organism evidence="3 4">
    <name type="scientific">Bifidobacterium vespertilionis</name>
    <dbReference type="NCBI Taxonomy" id="2562524"/>
    <lineage>
        <taxon>Bacteria</taxon>
        <taxon>Bacillati</taxon>
        <taxon>Actinomycetota</taxon>
        <taxon>Actinomycetes</taxon>
        <taxon>Bifidobacteriales</taxon>
        <taxon>Bifidobacteriaceae</taxon>
        <taxon>Bifidobacterium</taxon>
    </lineage>
</organism>
<reference evidence="4 5" key="1">
    <citation type="journal article" date="2019" name="Syst. Appl. Microbiol.">
        <title>Characterization of Bifidobacterium species in feaces of the Egyptian fruit bat: Description of B. vespertilionis sp. nov. and B. rousetti sp. nov.</title>
        <authorList>
            <person name="Modesto M."/>
            <person name="Satti M."/>
            <person name="Watanabe K."/>
            <person name="Puglisi E."/>
            <person name="Morelli L."/>
            <person name="Huang C.-H."/>
            <person name="Liou J.-S."/>
            <person name="Miyashita M."/>
            <person name="Tamura T."/>
            <person name="Saito S."/>
            <person name="Mori K."/>
            <person name="Huang L."/>
            <person name="Sciavilla P."/>
            <person name="Sandri C."/>
            <person name="Spiezio C."/>
            <person name="Vitali F."/>
            <person name="Cavalieri D."/>
            <person name="Perpetuini G."/>
            <person name="Tofalo R."/>
            <person name="Bonetti A."/>
            <person name="Arita M."/>
            <person name="Mattarelli P."/>
        </authorList>
    </citation>
    <scope>NUCLEOTIDE SEQUENCE [LARGE SCALE GENOMIC DNA]</scope>
    <source>
        <strain evidence="2 5">RST16</strain>
        <strain evidence="3 4">RST8</strain>
    </source>
</reference>
<dbReference type="OrthoDB" id="9781469at2"/>
<dbReference type="Proteomes" id="UP000345527">
    <property type="component" value="Unassembled WGS sequence"/>
</dbReference>